<dbReference type="Pfam" id="PF04205">
    <property type="entry name" value="FMN_bind"/>
    <property type="match status" value="1"/>
</dbReference>
<organism evidence="10 11">
    <name type="scientific">Anaerovirgula multivorans</name>
    <dbReference type="NCBI Taxonomy" id="312168"/>
    <lineage>
        <taxon>Bacteria</taxon>
        <taxon>Bacillati</taxon>
        <taxon>Bacillota</taxon>
        <taxon>Clostridia</taxon>
        <taxon>Peptostreptococcales</taxon>
        <taxon>Natronincolaceae</taxon>
        <taxon>Anaerovirgula</taxon>
    </lineage>
</organism>
<dbReference type="EMBL" id="FZOJ01000016">
    <property type="protein sequence ID" value="SNS66605.1"/>
    <property type="molecule type" value="Genomic_DNA"/>
</dbReference>
<evidence type="ECO:0000256" key="1">
    <source>
        <dbReference type="ARBA" id="ARBA00008040"/>
    </source>
</evidence>
<evidence type="ECO:0000256" key="2">
    <source>
        <dbReference type="ARBA" id="ARBA00013137"/>
    </source>
</evidence>
<protein>
    <recommendedName>
        <fullName evidence="3 8">Urocanate reductase</fullName>
        <ecNumber evidence="2 8">1.3.99.33</ecNumber>
    </recommendedName>
</protein>
<dbReference type="GO" id="GO:0033765">
    <property type="term" value="F:steroid dehydrogenase activity, acting on the CH-CH group of donors"/>
    <property type="evidence" value="ECO:0007669"/>
    <property type="project" value="UniProtKB-ARBA"/>
</dbReference>
<evidence type="ECO:0000313" key="10">
    <source>
        <dbReference type="EMBL" id="SNS66605.1"/>
    </source>
</evidence>
<evidence type="ECO:0000256" key="7">
    <source>
        <dbReference type="ARBA" id="ARBA00049922"/>
    </source>
</evidence>
<dbReference type="SUPFAM" id="SSF56425">
    <property type="entry name" value="Succinate dehydrogenase/fumarate reductase flavoprotein, catalytic domain"/>
    <property type="match status" value="1"/>
</dbReference>
<gene>
    <name evidence="10" type="ORF">SAMN05446037_101632</name>
</gene>
<dbReference type="Proteomes" id="UP000198304">
    <property type="component" value="Unassembled WGS sequence"/>
</dbReference>
<evidence type="ECO:0000256" key="3">
    <source>
        <dbReference type="ARBA" id="ARBA00015872"/>
    </source>
</evidence>
<dbReference type="OrthoDB" id="9806724at2"/>
<keyword evidence="6 8" id="KW-0560">Oxidoreductase</keyword>
<dbReference type="GO" id="GO:0016020">
    <property type="term" value="C:membrane"/>
    <property type="evidence" value="ECO:0007669"/>
    <property type="project" value="InterPro"/>
</dbReference>
<dbReference type="SUPFAM" id="SSF51905">
    <property type="entry name" value="FAD/NAD(P)-binding domain"/>
    <property type="match status" value="1"/>
</dbReference>
<accession>A0A239GCE4</accession>
<dbReference type="InterPro" id="IPR010960">
    <property type="entry name" value="Flavocytochrome_c"/>
</dbReference>
<evidence type="ECO:0000256" key="4">
    <source>
        <dbReference type="ARBA" id="ARBA00022630"/>
    </source>
</evidence>
<evidence type="ECO:0000313" key="11">
    <source>
        <dbReference type="Proteomes" id="UP000198304"/>
    </source>
</evidence>
<proteinExistence type="inferred from homology"/>
<dbReference type="PANTHER" id="PTHR43400">
    <property type="entry name" value="FUMARATE REDUCTASE"/>
    <property type="match status" value="1"/>
</dbReference>
<dbReference type="InterPro" id="IPR007329">
    <property type="entry name" value="FMN-bd"/>
</dbReference>
<dbReference type="Pfam" id="PF00890">
    <property type="entry name" value="FAD_binding_2"/>
    <property type="match status" value="1"/>
</dbReference>
<dbReference type="EC" id="1.3.99.33" evidence="2 8"/>
<dbReference type="InterPro" id="IPR003953">
    <property type="entry name" value="FAD-dep_OxRdtase_2_FAD-bd"/>
</dbReference>
<comment type="cofactor">
    <cofactor evidence="8">
        <name>FAD</name>
        <dbReference type="ChEBI" id="CHEBI:57692"/>
    </cofactor>
    <text evidence="8">Binds 1 FAD per subunit.</text>
</comment>
<comment type="catalytic activity">
    <reaction evidence="7 8">
        <text>dihydrourocanate + A = urocanate + AH2</text>
        <dbReference type="Rhea" id="RHEA:36059"/>
        <dbReference type="ChEBI" id="CHEBI:13193"/>
        <dbReference type="ChEBI" id="CHEBI:17499"/>
        <dbReference type="ChEBI" id="CHEBI:27247"/>
        <dbReference type="ChEBI" id="CHEBI:72991"/>
        <dbReference type="EC" id="1.3.99.33"/>
    </reaction>
</comment>
<keyword evidence="5 8" id="KW-0274">FAD</keyword>
<dbReference type="InterPro" id="IPR036188">
    <property type="entry name" value="FAD/NAD-bd_sf"/>
</dbReference>
<keyword evidence="4 8" id="KW-0285">Flavoprotein</keyword>
<dbReference type="PANTHER" id="PTHR43400:SF7">
    <property type="entry name" value="FAD-DEPENDENT OXIDOREDUCTASE 2 FAD BINDING DOMAIN-CONTAINING PROTEIN"/>
    <property type="match status" value="1"/>
</dbReference>
<name>A0A239GCE4_9FIRM</name>
<dbReference type="InterPro" id="IPR027477">
    <property type="entry name" value="Succ_DH/fumarate_Rdtase_cat_sf"/>
</dbReference>
<dbReference type="RefSeq" id="WP_089283781.1">
    <property type="nucleotide sequence ID" value="NZ_FZOJ01000016.1"/>
</dbReference>
<dbReference type="PRINTS" id="PR00368">
    <property type="entry name" value="FADPNR"/>
</dbReference>
<dbReference type="GO" id="GO:0010181">
    <property type="term" value="F:FMN binding"/>
    <property type="evidence" value="ECO:0007669"/>
    <property type="project" value="InterPro"/>
</dbReference>
<comment type="similarity">
    <text evidence="1 8">Belongs to the FAD-dependent oxidoreductase 2 family. FRD/SDH subfamily.</text>
</comment>
<keyword evidence="8" id="KW-0732">Signal</keyword>
<feature type="domain" description="FMN-binding" evidence="9">
    <location>
        <begin position="50"/>
        <end position="124"/>
    </location>
</feature>
<comment type="cofactor">
    <cofactor evidence="8">
        <name>FMN</name>
        <dbReference type="ChEBI" id="CHEBI:58210"/>
    </cofactor>
    <text evidence="8">Binds 1 or 2 FMN covalently per subunit.</text>
</comment>
<reference evidence="10 11" key="1">
    <citation type="submission" date="2017-06" db="EMBL/GenBank/DDBJ databases">
        <authorList>
            <person name="Kim H.J."/>
            <person name="Triplett B.A."/>
        </authorList>
    </citation>
    <scope>NUCLEOTIDE SEQUENCE [LARGE SCALE GENOMIC DNA]</scope>
    <source>
        <strain evidence="10 11">SCA</strain>
    </source>
</reference>
<evidence type="ECO:0000256" key="8">
    <source>
        <dbReference type="RuleBase" id="RU366062"/>
    </source>
</evidence>
<evidence type="ECO:0000256" key="5">
    <source>
        <dbReference type="ARBA" id="ARBA00022827"/>
    </source>
</evidence>
<dbReference type="Gene3D" id="3.90.700.10">
    <property type="entry name" value="Succinate dehydrogenase/fumarate reductase flavoprotein, catalytic domain"/>
    <property type="match status" value="1"/>
</dbReference>
<dbReference type="Gene3D" id="3.90.1010.20">
    <property type="match status" value="1"/>
</dbReference>
<dbReference type="NCBIfam" id="TIGR01813">
    <property type="entry name" value="flavo_cyto_c"/>
    <property type="match status" value="1"/>
</dbReference>
<dbReference type="SMART" id="SM00900">
    <property type="entry name" value="FMN_bind"/>
    <property type="match status" value="1"/>
</dbReference>
<dbReference type="InterPro" id="IPR050315">
    <property type="entry name" value="FAD-oxidoreductase_2"/>
</dbReference>
<evidence type="ECO:0000259" key="9">
    <source>
        <dbReference type="SMART" id="SM00900"/>
    </source>
</evidence>
<dbReference type="Gene3D" id="3.50.50.60">
    <property type="entry name" value="FAD/NAD(P)-binding domain"/>
    <property type="match status" value="1"/>
</dbReference>
<sequence>MNHLFRSQKGICALICIILVISMVGCQSKPTETTETAIFNAGTYVASAAGHNGDIKVEITVDENLINDVKILEHNESAGIADPAIERIPRAIVEGQTLAVDAISGATVTSNAIIAAVTEAIKLADGDIEALSVKKDAEQAQGETIKYTTDVVVIGGGGAGLAAAVSAHQNGAEVILIEKMPRLGGNTVLAGGAFNAAGSPRQVAQGIEDSPEKHFTQTYEGGDELGNTDLIKVLTDNAYPTVEWLESLGMKFEDEVFTVLGGMWPRAHRPSSPLGTGFINTYEEYIKANEGIEILLDTEAEELIVDGDRVVGVKAKGLKGDVILHANNGVVIATGGFGASVEMRDQFNTNWPALTNIKTTNHPGATGDGIAMAEVVGANLVGMEHIQLLPMGDTKTGSLSGNIEKSVEDRIFVNKSGDRFVDEGARRDVMTNALMEQEDSFMWVVLDSKDYPTGDEKNNFNETMNELIAQGRAFKGDTLEELAEEIGVNPENLVKAVEEFNKAVEAGGSDAFGRTLFNAKIEKAPFYAGPRIPTVHHTMGGIEINTSAQVLDGAGNIIPGLYAAGEVTGGIHGSNRLGGNALADIAVFGRIAGESAATKK</sequence>
<dbReference type="AlphaFoldDB" id="A0A239GCE4"/>
<feature type="chain" id="PRO_5039758994" description="Urocanate reductase" evidence="8">
    <location>
        <begin position="29"/>
        <end position="600"/>
    </location>
</feature>
<keyword evidence="11" id="KW-1185">Reference proteome</keyword>
<dbReference type="PROSITE" id="PS51257">
    <property type="entry name" value="PROKAR_LIPOPROTEIN"/>
    <property type="match status" value="1"/>
</dbReference>
<feature type="signal peptide" evidence="8">
    <location>
        <begin position="1"/>
        <end position="28"/>
    </location>
</feature>
<evidence type="ECO:0000256" key="6">
    <source>
        <dbReference type="ARBA" id="ARBA00023002"/>
    </source>
</evidence>